<keyword evidence="12" id="KW-1185">Reference proteome</keyword>
<feature type="domain" description="HTH APSES-type" evidence="10">
    <location>
        <begin position="11"/>
        <end position="122"/>
    </location>
</feature>
<evidence type="ECO:0000313" key="11">
    <source>
        <dbReference type="EMBL" id="KAK7744663.1"/>
    </source>
</evidence>
<dbReference type="InterPro" id="IPR036887">
    <property type="entry name" value="HTH_APSES_sf"/>
</dbReference>
<dbReference type="GO" id="GO:0048315">
    <property type="term" value="P:conidium formation"/>
    <property type="evidence" value="ECO:0007669"/>
    <property type="project" value="UniProtKB-KW"/>
</dbReference>
<feature type="compositionally biased region" description="Pro residues" evidence="9">
    <location>
        <begin position="436"/>
        <end position="450"/>
    </location>
</feature>
<feature type="region of interest" description="Disordered" evidence="9">
    <location>
        <begin position="430"/>
        <end position="454"/>
    </location>
</feature>
<feature type="compositionally biased region" description="Basic and acidic residues" evidence="9">
    <location>
        <begin position="160"/>
        <end position="171"/>
    </location>
</feature>
<dbReference type="Gene3D" id="3.10.260.10">
    <property type="entry name" value="Transcription regulator HTH, APSES-type DNA-binding domain"/>
    <property type="match status" value="1"/>
</dbReference>
<protein>
    <submittedName>
        <fullName evidence="11">Transcription factor mbp1</fullName>
    </submittedName>
</protein>
<dbReference type="Proteomes" id="UP001320245">
    <property type="component" value="Unassembled WGS sequence"/>
</dbReference>
<dbReference type="PROSITE" id="PS51299">
    <property type="entry name" value="HTH_APSES"/>
    <property type="match status" value="1"/>
</dbReference>
<comment type="caution">
    <text evidence="11">The sequence shown here is derived from an EMBL/GenBank/DDBJ whole genome shotgun (WGS) entry which is preliminary data.</text>
</comment>
<dbReference type="InterPro" id="IPR018004">
    <property type="entry name" value="KilA/APSES_HTH"/>
</dbReference>
<accession>A0AAN9YH65</accession>
<evidence type="ECO:0000256" key="1">
    <source>
        <dbReference type="ARBA" id="ARBA00004123"/>
    </source>
</evidence>
<dbReference type="EMBL" id="JAJSPL020000010">
    <property type="protein sequence ID" value="KAK7744663.1"/>
    <property type="molecule type" value="Genomic_DNA"/>
</dbReference>
<gene>
    <name evidence="11" type="primary">MBP1</name>
    <name evidence="11" type="ORF">SLS53_003551</name>
</gene>
<dbReference type="InterPro" id="IPR051642">
    <property type="entry name" value="SWI6-like"/>
</dbReference>
<dbReference type="AlphaFoldDB" id="A0AAN9YH65"/>
<dbReference type="GO" id="GO:0030435">
    <property type="term" value="P:sporulation resulting in formation of a cellular spore"/>
    <property type="evidence" value="ECO:0007669"/>
    <property type="project" value="UniProtKB-KW"/>
</dbReference>
<dbReference type="SMART" id="SM01252">
    <property type="entry name" value="KilA-N"/>
    <property type="match status" value="1"/>
</dbReference>
<dbReference type="PANTHER" id="PTHR43828">
    <property type="entry name" value="ASPARAGINASE"/>
    <property type="match status" value="1"/>
</dbReference>
<keyword evidence="6" id="KW-0183">Conidiation</keyword>
<dbReference type="SUPFAM" id="SSF54616">
    <property type="entry name" value="DNA-binding domain of Mlu1-box binding protein MBP1"/>
    <property type="match status" value="1"/>
</dbReference>
<evidence type="ECO:0000313" key="12">
    <source>
        <dbReference type="Proteomes" id="UP001320245"/>
    </source>
</evidence>
<dbReference type="PROSITE" id="PS50297">
    <property type="entry name" value="ANK_REP_REGION"/>
    <property type="match status" value="1"/>
</dbReference>
<dbReference type="SUPFAM" id="SSF48403">
    <property type="entry name" value="Ankyrin repeat"/>
    <property type="match status" value="1"/>
</dbReference>
<feature type="region of interest" description="Disordered" evidence="9">
    <location>
        <begin position="118"/>
        <end position="185"/>
    </location>
</feature>
<name>A0AAN9YH65_9PEZI</name>
<dbReference type="InterPro" id="IPR003163">
    <property type="entry name" value="Tscrpt_reg_HTH_APSES-type"/>
</dbReference>
<evidence type="ECO:0000256" key="4">
    <source>
        <dbReference type="ARBA" id="ARBA00023043"/>
    </source>
</evidence>
<dbReference type="Pfam" id="PF00023">
    <property type="entry name" value="Ank"/>
    <property type="match status" value="1"/>
</dbReference>
<sequence>MAAATTVGDGIFSATYNGNPVWEFQFVGPEGKKEHVMRRQSDNWVNATHILKAAGFDKPARTRILERDVQKGRHEKVQGGYGKFQGTYLPLQDARDLALTHNVLDRLHPIFDFVPGAVTPPPAPRHASKPKQPKKAAGAGSSQATQGSKRKRAQVPFADEVERSSVAFRDETPDDQTVASGSYMVEDDTDRMVQHRVSSASGAARRPGSNDASLSSKLIKEQHTLYGEALLDYYALDMRDPAAPRPEPPTNFRPDFPIDKHQNTALHWASAMGDIEGVRHMKRFGPSLAARNMRGETPLMHAVNFTNAFDKQTFPAIMDELRTSIGESDLSGRTVLHHAVSHAVSVKYRRPARYYVETILAKLQDTHDPAFVEGLVNAQDASGDTAIHLAAENKNTKIIRSLLGRGASTSIRNSKGLHAEEMIRELNEGIRSRSAVPPPSSSPFAPPPRRASPGVVLQGTWKEDGEYRSEAARVVQNRIAPEILQKSRHLAQCFEDEWNEKDEAEQEMRRILANTQEDEAAEAEELRRLEAMLEPDEVSDKTMAEATQLRTQVNALMRYQNRIAVQGKVHSELSMQVNGYSQGAGSQPTDQEDREETLKLARDLCERIQELRGVESDLVEASGLQGVGEAIGRYRFLLQLCLGTQATGLDENVDSMIREFEEEAEYTGAARVVRGNAAANGGGDSRGMDYTDVE</sequence>
<reference evidence="11 12" key="1">
    <citation type="journal article" date="2023" name="PLoS ONE">
        <title>Cytospora paraplurivora sp. nov. isolated from orchards with fruit tree decline syndrome in Ontario, Canada.</title>
        <authorList>
            <person name="Ilyukhin E."/>
            <person name="Nguyen H.D.T."/>
            <person name="Castle A.J."/>
            <person name="Ellouze W."/>
        </authorList>
    </citation>
    <scope>NUCLEOTIDE SEQUENCE [LARGE SCALE GENOMIC DNA]</scope>
    <source>
        <strain evidence="11 12">FDS-564</strain>
    </source>
</reference>
<keyword evidence="2" id="KW-0677">Repeat</keyword>
<feature type="repeat" description="ANK" evidence="7">
    <location>
        <begin position="382"/>
        <end position="414"/>
    </location>
</feature>
<organism evidence="11 12">
    <name type="scientific">Cytospora paraplurivora</name>
    <dbReference type="NCBI Taxonomy" id="2898453"/>
    <lineage>
        <taxon>Eukaryota</taxon>
        <taxon>Fungi</taxon>
        <taxon>Dikarya</taxon>
        <taxon>Ascomycota</taxon>
        <taxon>Pezizomycotina</taxon>
        <taxon>Sordariomycetes</taxon>
        <taxon>Sordariomycetidae</taxon>
        <taxon>Diaporthales</taxon>
        <taxon>Cytosporaceae</taxon>
        <taxon>Cytospora</taxon>
    </lineage>
</organism>
<evidence type="ECO:0000256" key="9">
    <source>
        <dbReference type="SAM" id="MobiDB-lite"/>
    </source>
</evidence>
<evidence type="ECO:0000256" key="5">
    <source>
        <dbReference type="ARBA" id="ARBA00023242"/>
    </source>
</evidence>
<evidence type="ECO:0000256" key="8">
    <source>
        <dbReference type="SAM" id="Coils"/>
    </source>
</evidence>
<keyword evidence="5" id="KW-0539">Nucleus</keyword>
<feature type="coiled-coil region" evidence="8">
    <location>
        <begin position="501"/>
        <end position="532"/>
    </location>
</feature>
<dbReference type="PROSITE" id="PS50088">
    <property type="entry name" value="ANK_REPEAT"/>
    <property type="match status" value="1"/>
</dbReference>
<dbReference type="PANTHER" id="PTHR43828:SF15">
    <property type="entry name" value="TRANSCRIPTION FACTOR MBP1"/>
    <property type="match status" value="1"/>
</dbReference>
<dbReference type="SMART" id="SM00248">
    <property type="entry name" value="ANK"/>
    <property type="match status" value="4"/>
</dbReference>
<keyword evidence="3" id="KW-0749">Sporulation</keyword>
<evidence type="ECO:0000256" key="6">
    <source>
        <dbReference type="ARBA" id="ARBA00023321"/>
    </source>
</evidence>
<dbReference type="GO" id="GO:0030907">
    <property type="term" value="C:MBF transcription complex"/>
    <property type="evidence" value="ECO:0007669"/>
    <property type="project" value="TreeGrafter"/>
</dbReference>
<dbReference type="GO" id="GO:0003677">
    <property type="term" value="F:DNA binding"/>
    <property type="evidence" value="ECO:0007669"/>
    <property type="project" value="InterPro"/>
</dbReference>
<dbReference type="InterPro" id="IPR036770">
    <property type="entry name" value="Ankyrin_rpt-contain_sf"/>
</dbReference>
<dbReference type="Gene3D" id="1.25.40.20">
    <property type="entry name" value="Ankyrin repeat-containing domain"/>
    <property type="match status" value="1"/>
</dbReference>
<keyword evidence="8" id="KW-0175">Coiled coil</keyword>
<proteinExistence type="predicted"/>
<evidence type="ECO:0000259" key="10">
    <source>
        <dbReference type="PROSITE" id="PS51299"/>
    </source>
</evidence>
<evidence type="ECO:0000256" key="3">
    <source>
        <dbReference type="ARBA" id="ARBA00022969"/>
    </source>
</evidence>
<dbReference type="GO" id="GO:0001228">
    <property type="term" value="F:DNA-binding transcription activator activity, RNA polymerase II-specific"/>
    <property type="evidence" value="ECO:0007669"/>
    <property type="project" value="UniProtKB-ARBA"/>
</dbReference>
<feature type="compositionally biased region" description="Low complexity" evidence="9">
    <location>
        <begin position="135"/>
        <end position="147"/>
    </location>
</feature>
<evidence type="ECO:0000256" key="7">
    <source>
        <dbReference type="PROSITE-ProRule" id="PRU00023"/>
    </source>
</evidence>
<keyword evidence="4 7" id="KW-0040">ANK repeat</keyword>
<comment type="subcellular location">
    <subcellularLocation>
        <location evidence="1">Nucleus</location>
    </subcellularLocation>
</comment>
<dbReference type="Pfam" id="PF04383">
    <property type="entry name" value="KilA-N"/>
    <property type="match status" value="1"/>
</dbReference>
<dbReference type="InterPro" id="IPR002110">
    <property type="entry name" value="Ankyrin_rpt"/>
</dbReference>
<evidence type="ECO:0000256" key="2">
    <source>
        <dbReference type="ARBA" id="ARBA00022737"/>
    </source>
</evidence>
<dbReference type="GO" id="GO:0033309">
    <property type="term" value="C:SBF transcription complex"/>
    <property type="evidence" value="ECO:0007669"/>
    <property type="project" value="TreeGrafter"/>
</dbReference>